<proteinExistence type="predicted"/>
<reference evidence="2" key="1">
    <citation type="journal article" date="2014" name="Stand. Genomic Sci.">
        <title>Genome sequence of the exopolysaccharide-producing Salipiger mucosus type strain (DSM 16094(T)), a moderately halophilic member of the Roseobacter clade.</title>
        <authorList>
            <person name="Riedel T."/>
            <person name="Spring S."/>
            <person name="Fiebig A."/>
            <person name="Petersen J."/>
            <person name="Kyrpides N.C."/>
            <person name="Goker M."/>
            <person name="Klenk H.P."/>
        </authorList>
    </citation>
    <scope>NUCLEOTIDE SEQUENCE [LARGE SCALE GENOMIC DNA]</scope>
    <source>
        <strain evidence="2">DSM 16094</strain>
    </source>
</reference>
<dbReference type="Proteomes" id="UP000015347">
    <property type="component" value="Unassembled WGS sequence"/>
</dbReference>
<name>S9Q9B0_9RHOB</name>
<keyword evidence="2" id="KW-1185">Reference proteome</keyword>
<sequence>MLDHLPKEETMFGITQAENFLESILRALNPNDFGYIGDDAVERLTALESFKDQVTEKLEKAAGRRVGIGPLVMRKNGTKAVMHDIQKVTLVPVETPAAEMAT</sequence>
<dbReference type="AlphaFoldDB" id="S9Q9B0"/>
<evidence type="ECO:0000313" key="1">
    <source>
        <dbReference type="EMBL" id="EPX77966.1"/>
    </source>
</evidence>
<comment type="caution">
    <text evidence="1">The sequence shown here is derived from an EMBL/GenBank/DDBJ whole genome shotgun (WGS) entry which is preliminary data.</text>
</comment>
<dbReference type="HOGENOM" id="CLU_2275473_0_0_5"/>
<gene>
    <name evidence="1" type="ORF">Salmuc_03288</name>
</gene>
<dbReference type="EMBL" id="APVH01000042">
    <property type="protein sequence ID" value="EPX77966.1"/>
    <property type="molecule type" value="Genomic_DNA"/>
</dbReference>
<organism evidence="1 2">
    <name type="scientific">Salipiger mucosus DSM 16094</name>
    <dbReference type="NCBI Taxonomy" id="1123237"/>
    <lineage>
        <taxon>Bacteria</taxon>
        <taxon>Pseudomonadati</taxon>
        <taxon>Pseudomonadota</taxon>
        <taxon>Alphaproteobacteria</taxon>
        <taxon>Rhodobacterales</taxon>
        <taxon>Roseobacteraceae</taxon>
        <taxon>Salipiger</taxon>
    </lineage>
</organism>
<evidence type="ECO:0000313" key="2">
    <source>
        <dbReference type="Proteomes" id="UP000015347"/>
    </source>
</evidence>
<protein>
    <submittedName>
        <fullName evidence="1">Uncharacterized protein</fullName>
    </submittedName>
</protein>
<accession>S9Q9B0</accession>